<evidence type="ECO:0000256" key="1">
    <source>
        <dbReference type="ARBA" id="ARBA00023054"/>
    </source>
</evidence>
<organism evidence="3">
    <name type="scientific">Nicotiana tabacum</name>
    <name type="common">Common tobacco</name>
    <dbReference type="NCBI Taxonomy" id="4097"/>
    <lineage>
        <taxon>Eukaryota</taxon>
        <taxon>Viridiplantae</taxon>
        <taxon>Streptophyta</taxon>
        <taxon>Embryophyta</taxon>
        <taxon>Tracheophyta</taxon>
        <taxon>Spermatophyta</taxon>
        <taxon>Magnoliopsida</taxon>
        <taxon>eudicotyledons</taxon>
        <taxon>Gunneridae</taxon>
        <taxon>Pentapetalae</taxon>
        <taxon>asterids</taxon>
        <taxon>lamiids</taxon>
        <taxon>Solanales</taxon>
        <taxon>Solanaceae</taxon>
        <taxon>Nicotianoideae</taxon>
        <taxon>Nicotianeae</taxon>
        <taxon>Nicotiana</taxon>
    </lineage>
</organism>
<dbReference type="Pfam" id="PF22486">
    <property type="entry name" value="MATH_2"/>
    <property type="match status" value="1"/>
</dbReference>
<gene>
    <name evidence="3 4" type="primary">LOC107793423</name>
</gene>
<accession>A0A1S4A3N6</accession>
<reference evidence="3 4" key="1">
    <citation type="submission" date="2025-04" db="UniProtKB">
        <authorList>
            <consortium name="RefSeq"/>
        </authorList>
    </citation>
    <scope>IDENTIFICATION</scope>
</reference>
<dbReference type="InterPro" id="IPR008974">
    <property type="entry name" value="TRAF-like"/>
</dbReference>
<keyword evidence="3 4" id="KW-0378">Hydrolase</keyword>
<dbReference type="STRING" id="4097.A0A1S4A3N6"/>
<dbReference type="PROSITE" id="PS50144">
    <property type="entry name" value="MATH"/>
    <property type="match status" value="1"/>
</dbReference>
<dbReference type="PANTHER" id="PTHR46236">
    <property type="entry name" value="TRAF-LIKE SUPERFAMILY PROTEIN"/>
    <property type="match status" value="1"/>
</dbReference>
<proteinExistence type="predicted"/>
<dbReference type="CDD" id="cd00121">
    <property type="entry name" value="MATH"/>
    <property type="match status" value="1"/>
</dbReference>
<evidence type="ECO:0000259" key="2">
    <source>
        <dbReference type="PROSITE" id="PS50144"/>
    </source>
</evidence>
<sequence>MNVPSCGFPTKRPRPIEAGTASVVDVQAVDDPVSVRFTWTIKKFSRLKVKKWYSDVFNVGGYKWRILIFPKGNTVDCLSIYAKLAFRVE</sequence>
<protein>
    <submittedName>
        <fullName evidence="3 4">Ubiquitin carboxyl-terminal hydrolase 13</fullName>
    </submittedName>
</protein>
<dbReference type="Gene3D" id="2.60.210.10">
    <property type="entry name" value="Apoptosis, Tumor Necrosis Factor Receptor Associated Protein 2, Chain A"/>
    <property type="match status" value="1"/>
</dbReference>
<dbReference type="RefSeq" id="XP_016471254.1">
    <property type="nucleotide sequence ID" value="XM_016615768.1"/>
</dbReference>
<dbReference type="KEGG" id="nta:107793423"/>
<feature type="domain" description="MATH" evidence="2">
    <location>
        <begin position="34"/>
        <end position="89"/>
    </location>
</feature>
<dbReference type="InterPro" id="IPR002083">
    <property type="entry name" value="MATH/TRAF_dom"/>
</dbReference>
<dbReference type="GO" id="GO:0016787">
    <property type="term" value="F:hydrolase activity"/>
    <property type="evidence" value="ECO:0007669"/>
    <property type="project" value="UniProtKB-KW"/>
</dbReference>
<dbReference type="AlphaFoldDB" id="A0A1S4A3N6"/>
<evidence type="ECO:0000313" key="4">
    <source>
        <dbReference type="RefSeq" id="XP_016471254.1"/>
    </source>
</evidence>
<dbReference type="RefSeq" id="XP_016471253.1">
    <property type="nucleotide sequence ID" value="XM_016615767.1"/>
</dbReference>
<name>A0A1S4A3N6_TOBAC</name>
<dbReference type="PANTHER" id="PTHR46236:SF35">
    <property type="entry name" value="MATH DOMAIN-CONTAINING PROTEIN"/>
    <property type="match status" value="1"/>
</dbReference>
<dbReference type="OrthoDB" id="1281293at2759"/>
<dbReference type="InterPro" id="IPR050804">
    <property type="entry name" value="MCC"/>
</dbReference>
<keyword evidence="1" id="KW-0175">Coiled coil</keyword>
<dbReference type="SUPFAM" id="SSF49599">
    <property type="entry name" value="TRAF domain-like"/>
    <property type="match status" value="1"/>
</dbReference>
<dbReference type="PaxDb" id="4097-A0A1S4A3N6"/>
<evidence type="ECO:0000313" key="3">
    <source>
        <dbReference type="RefSeq" id="XP_016471253.1"/>
    </source>
</evidence>